<dbReference type="Gene3D" id="3.55.50.30">
    <property type="match status" value="1"/>
</dbReference>
<dbReference type="Pfam" id="PF00593">
    <property type="entry name" value="TonB_dep_Rec_b-barrel"/>
    <property type="match status" value="1"/>
</dbReference>
<dbReference type="Proteomes" id="UP000823750">
    <property type="component" value="Unassembled WGS sequence"/>
</dbReference>
<keyword evidence="9 12" id="KW-0472">Membrane</keyword>
<protein>
    <submittedName>
        <fullName evidence="16">SusC/RagA family TonB-linked outer membrane protein</fullName>
    </submittedName>
</protein>
<dbReference type="NCBIfam" id="TIGR04057">
    <property type="entry name" value="SusC_RagA_signa"/>
    <property type="match status" value="1"/>
</dbReference>
<dbReference type="InterPro" id="IPR036942">
    <property type="entry name" value="Beta-barrel_TonB_sf"/>
</dbReference>
<accession>A0A9D9NRU8</accession>
<dbReference type="SUPFAM" id="SSF56935">
    <property type="entry name" value="Porins"/>
    <property type="match status" value="1"/>
</dbReference>
<evidence type="ECO:0000256" key="5">
    <source>
        <dbReference type="ARBA" id="ARBA00022692"/>
    </source>
</evidence>
<dbReference type="EMBL" id="JADILX010000079">
    <property type="protein sequence ID" value="MBO8485736.1"/>
    <property type="molecule type" value="Genomic_DNA"/>
</dbReference>
<evidence type="ECO:0000313" key="16">
    <source>
        <dbReference type="EMBL" id="MBO8485736.1"/>
    </source>
</evidence>
<evidence type="ECO:0000256" key="3">
    <source>
        <dbReference type="ARBA" id="ARBA00022452"/>
    </source>
</evidence>
<evidence type="ECO:0000256" key="9">
    <source>
        <dbReference type="ARBA" id="ARBA00023136"/>
    </source>
</evidence>
<dbReference type="Gene3D" id="2.40.170.20">
    <property type="entry name" value="TonB-dependent receptor, beta-barrel domain"/>
    <property type="match status" value="1"/>
</dbReference>
<name>A0A9D9NRU8_9BACT</name>
<evidence type="ECO:0000256" key="12">
    <source>
        <dbReference type="PROSITE-ProRule" id="PRU01360"/>
    </source>
</evidence>
<dbReference type="InterPro" id="IPR012910">
    <property type="entry name" value="Plug_dom"/>
</dbReference>
<dbReference type="Pfam" id="PF07715">
    <property type="entry name" value="Plug"/>
    <property type="match status" value="1"/>
</dbReference>
<evidence type="ECO:0000259" key="15">
    <source>
        <dbReference type="SMART" id="SM00965"/>
    </source>
</evidence>
<dbReference type="PANTHER" id="PTHR30069:SF29">
    <property type="entry name" value="HEMOGLOBIN AND HEMOGLOBIN-HAPTOGLOBIN-BINDING PROTEIN 1-RELATED"/>
    <property type="match status" value="1"/>
</dbReference>
<dbReference type="Gene3D" id="2.170.130.10">
    <property type="entry name" value="TonB-dependent receptor, plug domain"/>
    <property type="match status" value="1"/>
</dbReference>
<comment type="subcellular location">
    <subcellularLocation>
        <location evidence="1 12">Cell outer membrane</location>
        <topology evidence="1 12">Multi-pass membrane protein</topology>
    </subcellularLocation>
</comment>
<feature type="domain" description="Secretin/TonB short N-terminal" evidence="15">
    <location>
        <begin position="56"/>
        <end position="105"/>
    </location>
</feature>
<dbReference type="InterPro" id="IPR011662">
    <property type="entry name" value="Secretin/TonB_short_N"/>
</dbReference>
<dbReference type="NCBIfam" id="TIGR04056">
    <property type="entry name" value="OMP_RagA_SusC"/>
    <property type="match status" value="1"/>
</dbReference>
<evidence type="ECO:0000256" key="6">
    <source>
        <dbReference type="ARBA" id="ARBA00022729"/>
    </source>
</evidence>
<dbReference type="PANTHER" id="PTHR30069">
    <property type="entry name" value="TONB-DEPENDENT OUTER MEMBRANE RECEPTOR"/>
    <property type="match status" value="1"/>
</dbReference>
<dbReference type="AlphaFoldDB" id="A0A9D9NRU8"/>
<keyword evidence="4" id="KW-0406">Ion transport</keyword>
<dbReference type="GO" id="GO:0009279">
    <property type="term" value="C:cell outer membrane"/>
    <property type="evidence" value="ECO:0007669"/>
    <property type="project" value="UniProtKB-SubCell"/>
</dbReference>
<dbReference type="SUPFAM" id="SSF49464">
    <property type="entry name" value="Carboxypeptidase regulatory domain-like"/>
    <property type="match status" value="1"/>
</dbReference>
<evidence type="ECO:0000313" key="17">
    <source>
        <dbReference type="Proteomes" id="UP000823750"/>
    </source>
</evidence>
<evidence type="ECO:0000256" key="4">
    <source>
        <dbReference type="ARBA" id="ARBA00022496"/>
    </source>
</evidence>
<reference evidence="16" key="1">
    <citation type="submission" date="2020-10" db="EMBL/GenBank/DDBJ databases">
        <authorList>
            <person name="Gilroy R."/>
        </authorList>
    </citation>
    <scope>NUCLEOTIDE SEQUENCE</scope>
    <source>
        <strain evidence="16">B2-16538</strain>
    </source>
</reference>
<dbReference type="SMART" id="SM00965">
    <property type="entry name" value="STN"/>
    <property type="match status" value="1"/>
</dbReference>
<proteinExistence type="inferred from homology"/>
<organism evidence="16 17">
    <name type="scientific">Candidatus Cryptobacteroides excrementavium</name>
    <dbReference type="NCBI Taxonomy" id="2840759"/>
    <lineage>
        <taxon>Bacteria</taxon>
        <taxon>Pseudomonadati</taxon>
        <taxon>Bacteroidota</taxon>
        <taxon>Bacteroidia</taxon>
        <taxon>Bacteroidales</taxon>
        <taxon>Candidatus Cryptobacteroides</taxon>
    </lineage>
</organism>
<keyword evidence="6 14" id="KW-0732">Signal</keyword>
<dbReference type="Pfam" id="PF13715">
    <property type="entry name" value="CarbopepD_reg_2"/>
    <property type="match status" value="1"/>
</dbReference>
<keyword evidence="8 13" id="KW-0798">TonB box</keyword>
<evidence type="ECO:0000256" key="14">
    <source>
        <dbReference type="SAM" id="SignalP"/>
    </source>
</evidence>
<keyword evidence="7" id="KW-0408">Iron</keyword>
<keyword evidence="4" id="KW-0410">Iron transport</keyword>
<keyword evidence="10" id="KW-0675">Receptor</keyword>
<evidence type="ECO:0000256" key="7">
    <source>
        <dbReference type="ARBA" id="ARBA00023004"/>
    </source>
</evidence>
<feature type="signal peptide" evidence="14">
    <location>
        <begin position="1"/>
        <end position="28"/>
    </location>
</feature>
<dbReference type="InterPro" id="IPR039426">
    <property type="entry name" value="TonB-dep_rcpt-like"/>
</dbReference>
<gene>
    <name evidence="16" type="ORF">IAB78_04865</name>
</gene>
<dbReference type="GO" id="GO:0044718">
    <property type="term" value="P:siderophore transmembrane transport"/>
    <property type="evidence" value="ECO:0007669"/>
    <property type="project" value="TreeGrafter"/>
</dbReference>
<evidence type="ECO:0000256" key="10">
    <source>
        <dbReference type="ARBA" id="ARBA00023170"/>
    </source>
</evidence>
<evidence type="ECO:0000256" key="11">
    <source>
        <dbReference type="ARBA" id="ARBA00023237"/>
    </source>
</evidence>
<dbReference type="Gene3D" id="2.60.40.1120">
    <property type="entry name" value="Carboxypeptidase-like, regulatory domain"/>
    <property type="match status" value="1"/>
</dbReference>
<dbReference type="InterPro" id="IPR008969">
    <property type="entry name" value="CarboxyPept-like_regulatory"/>
</dbReference>
<feature type="chain" id="PRO_5038869629" evidence="14">
    <location>
        <begin position="29"/>
        <end position="1127"/>
    </location>
</feature>
<evidence type="ECO:0000256" key="13">
    <source>
        <dbReference type="RuleBase" id="RU003357"/>
    </source>
</evidence>
<keyword evidence="2 12" id="KW-0813">Transport</keyword>
<dbReference type="PROSITE" id="PS52016">
    <property type="entry name" value="TONB_DEPENDENT_REC_3"/>
    <property type="match status" value="1"/>
</dbReference>
<keyword evidence="11 12" id="KW-0998">Cell outer membrane</keyword>
<keyword evidence="5 12" id="KW-0812">Transmembrane</keyword>
<dbReference type="InterPro" id="IPR023997">
    <property type="entry name" value="TonB-dep_OMP_SusC/RagA_CS"/>
</dbReference>
<dbReference type="InterPro" id="IPR000531">
    <property type="entry name" value="Beta-barrel_TonB"/>
</dbReference>
<dbReference type="InterPro" id="IPR037066">
    <property type="entry name" value="Plug_dom_sf"/>
</dbReference>
<dbReference type="Pfam" id="PF07660">
    <property type="entry name" value="STN"/>
    <property type="match status" value="1"/>
</dbReference>
<dbReference type="GO" id="GO:0015344">
    <property type="term" value="F:siderophore uptake transmembrane transporter activity"/>
    <property type="evidence" value="ECO:0007669"/>
    <property type="project" value="TreeGrafter"/>
</dbReference>
<dbReference type="InterPro" id="IPR023996">
    <property type="entry name" value="TonB-dep_OMP_SusC/RagA"/>
</dbReference>
<comment type="caution">
    <text evidence="16">The sequence shown here is derived from an EMBL/GenBank/DDBJ whole genome shotgun (WGS) entry which is preliminary data.</text>
</comment>
<evidence type="ECO:0000256" key="1">
    <source>
        <dbReference type="ARBA" id="ARBA00004571"/>
    </source>
</evidence>
<reference evidence="16" key="2">
    <citation type="journal article" date="2021" name="PeerJ">
        <title>Extensive microbial diversity within the chicken gut microbiome revealed by metagenomics and culture.</title>
        <authorList>
            <person name="Gilroy R."/>
            <person name="Ravi A."/>
            <person name="Getino M."/>
            <person name="Pursley I."/>
            <person name="Horton D.L."/>
            <person name="Alikhan N.F."/>
            <person name="Baker D."/>
            <person name="Gharbi K."/>
            <person name="Hall N."/>
            <person name="Watson M."/>
            <person name="Adriaenssens E.M."/>
            <person name="Foster-Nyarko E."/>
            <person name="Jarju S."/>
            <person name="Secka A."/>
            <person name="Antonio M."/>
            <person name="Oren A."/>
            <person name="Chaudhuri R.R."/>
            <person name="La Ragione R."/>
            <person name="Hildebrand F."/>
            <person name="Pallen M.J."/>
        </authorList>
    </citation>
    <scope>NUCLEOTIDE SEQUENCE</scope>
    <source>
        <strain evidence="16">B2-16538</strain>
    </source>
</reference>
<sequence>MNKCLFNKIGRLLAAVFLSCLLPVAAMAQSQARITLKMDNAPLQEVIDAVERQSQYLFLMDQVDVQKTVSINVENQPLDIALDQIFKGTGLSWSIQGTNVYISMADTSKDSPVAGRGIESRIVSGTVVDSYGTPVIGAGVIVKGTTTGASTDLDGKFSFELPEDIASPVLEFSCLGYKTAEFTVGTRRLFNVTLEDDAIMMEGTVVTALGIRRAEKALSYNVQEVKSDELLANKDANFVNSLNGKVAGLVINASSSGVGGATKVVMRGQKSIEQSSNALYVIDGVPMYTMAKDGGTEFGSQGTTDPIADINPEDIESMTVLTGAAAAALYGSDAANGAIVITTKQGQAGKTSITVSSNTEVFTPFVLPRFQSRYGTGNLKSSTGTAYYSWGNKLNDANYMGYDPRKDYFQTGVTGTESVSFSTGTEKNQLYLSAAAVNSRGIVPNNRYDRYNFTFRNTTSFFDDKMKFDIGASYILQNDRNMTNQGTYSNPIVGAYLFPRGNDWEAIKMYERWDPSRNLYTQYWPMGAAGLTMQNPYWINYRNLRENKKDRYMLNAGLSYQILDWLSVSGRIRIDNSVNTYTEKYWASTNNTITELSERGLYSIAESKDKQVYGDVLVNINKTWTDWTLQATAGASFTDMRSDMLQVRGPISDGTIEGERAGLANVFNVMNLSQSRTTRTQSGWREQTQSVFASAEIGFKGAYYLTLTGRSDWPSQLAGPNSRQKAFFYPSVGASVVLSEIIPNMPALLEYVKIRGSYASVGVAFERFIANPRYSWNADNGSWNTQTQYPLYNLKPERTSSWEVGVTMRFLKYFSLDATYYHALTSNQTFDPKISVGSGWSNMYVQSGSVLNNGVELSLGFNNTWGIFNWNSNFTFSSNHNKIISLADNVVVEGVHLDIPQLDMEGLDQAHFILREGGSLGDLYSLVDLRKDSNGMIYVDENGSVTKENISDPDKYVKLGSVLPKANLAWNNNFRIGNFNVGFLITARLGGIVYSKTQAMLDGFGVSEDSALARDNGGVLINNGDLVDAQSWYQTVGESSPVPQYYTYSATNVRLQEASIGYTFPRKMLNNVCELTLQVVGRNLWMIYNKAPFDPESVATMNNYYQGIDYFMLPSTRNFGFNIRLKF</sequence>
<evidence type="ECO:0000256" key="8">
    <source>
        <dbReference type="ARBA" id="ARBA00023077"/>
    </source>
</evidence>
<keyword evidence="3 12" id="KW-1134">Transmembrane beta strand</keyword>
<evidence type="ECO:0000256" key="2">
    <source>
        <dbReference type="ARBA" id="ARBA00022448"/>
    </source>
</evidence>
<comment type="similarity">
    <text evidence="12 13">Belongs to the TonB-dependent receptor family.</text>
</comment>